<reference evidence="2" key="2">
    <citation type="journal article" date="2018" name="Mol. Plant Microbe Interact.">
        <title>Genome sequence resources for the wheat stripe rust pathogen (Puccinia striiformis f. sp. tritici) and the barley stripe rust pathogen (Puccinia striiformis f. sp. hordei).</title>
        <authorList>
            <person name="Xia C."/>
            <person name="Wang M."/>
            <person name="Yin C."/>
            <person name="Cornejo O.E."/>
            <person name="Hulbert S.H."/>
            <person name="Chen X."/>
        </authorList>
    </citation>
    <scope>NUCLEOTIDE SEQUENCE [LARGE SCALE GENOMIC DNA]</scope>
    <source>
        <strain evidence="2">93-210</strain>
    </source>
</reference>
<comment type="caution">
    <text evidence="1">The sequence shown here is derived from an EMBL/GenBank/DDBJ whole genome shotgun (WGS) entry which is preliminary data.</text>
</comment>
<protein>
    <submittedName>
        <fullName evidence="1">Uncharacterized protein</fullName>
    </submittedName>
</protein>
<gene>
    <name evidence="1" type="ORF">MJO28_014528</name>
</gene>
<reference evidence="1 2" key="3">
    <citation type="journal article" date="2022" name="Microbiol. Spectr.">
        <title>Folding features and dynamics of 3D genome architecture in plant fungal pathogens.</title>
        <authorList>
            <person name="Xia C."/>
        </authorList>
    </citation>
    <scope>NUCLEOTIDE SEQUENCE [LARGE SCALE GENOMIC DNA]</scope>
    <source>
        <strain evidence="1 2">93-210</strain>
    </source>
</reference>
<accession>A0ACC0DVT8</accession>
<sequence length="464" mass="52590">MKVTESPIVNICSLNGREVTRSPQLEIITQTSPPPSAFGPSGSSSAPLGSIPRPGPSRSIDKSLEMRKQRNPFNVKTCYPRMSWNPQNLFNLYQRSFGPENKDTIFLRSSKTVYWQKWRSKAVTRAYHGDWIQEKKFKRHYLPASLPALAVKSSLKKSRYGNREEKVPLAALMYQELERRLDVAIFRSCFADSVYEARRMVIYGAVKLNGVKCTSPWTRLHPGEMFTVDPMEIPMLNPGKTWPTKLGESYVVDMDAKKTSTPKKTEPTPAVKPSEPAEALPVEEETIEKSTTSTAETKVESAEEIPEADEDDPTINTESSEESNETTKPLTRKPHLTFTLPTYASPFLFIPPYLEVSFRLCSAVYLRHPTSGPGYCEIPTPWDADGEVMKLAWEWYTKQGLGRRIRRERREWDALREMKRDPFVEGHLRKHAIGGRVAIHGKYEGGRIGTARLGSAEPRLTPLK</sequence>
<keyword evidence="2" id="KW-1185">Reference proteome</keyword>
<dbReference type="Proteomes" id="UP001060170">
    <property type="component" value="Chromosome 15"/>
</dbReference>
<name>A0ACC0DVT8_9BASI</name>
<dbReference type="EMBL" id="CM045879">
    <property type="protein sequence ID" value="KAI7938949.1"/>
    <property type="molecule type" value="Genomic_DNA"/>
</dbReference>
<proteinExistence type="predicted"/>
<evidence type="ECO:0000313" key="1">
    <source>
        <dbReference type="EMBL" id="KAI7938949.1"/>
    </source>
</evidence>
<organism evidence="1 2">
    <name type="scientific">Puccinia striiformis f. sp. tritici</name>
    <dbReference type="NCBI Taxonomy" id="168172"/>
    <lineage>
        <taxon>Eukaryota</taxon>
        <taxon>Fungi</taxon>
        <taxon>Dikarya</taxon>
        <taxon>Basidiomycota</taxon>
        <taxon>Pucciniomycotina</taxon>
        <taxon>Pucciniomycetes</taxon>
        <taxon>Pucciniales</taxon>
        <taxon>Pucciniaceae</taxon>
        <taxon>Puccinia</taxon>
    </lineage>
</organism>
<evidence type="ECO:0000313" key="2">
    <source>
        <dbReference type="Proteomes" id="UP001060170"/>
    </source>
</evidence>
<reference evidence="2" key="1">
    <citation type="journal article" date="2018" name="BMC Genomics">
        <title>Genomic insights into host adaptation between the wheat stripe rust pathogen (Puccinia striiformis f. sp. tritici) and the barley stripe rust pathogen (Puccinia striiformis f. sp. hordei).</title>
        <authorList>
            <person name="Xia C."/>
            <person name="Wang M."/>
            <person name="Yin C."/>
            <person name="Cornejo O.E."/>
            <person name="Hulbert S.H."/>
            <person name="Chen X."/>
        </authorList>
    </citation>
    <scope>NUCLEOTIDE SEQUENCE [LARGE SCALE GENOMIC DNA]</scope>
    <source>
        <strain evidence="2">93-210</strain>
    </source>
</reference>